<dbReference type="InterPro" id="IPR004365">
    <property type="entry name" value="NA-bd_OB_tRNA"/>
</dbReference>
<dbReference type="Pfam" id="PF02811">
    <property type="entry name" value="PHP"/>
    <property type="match status" value="1"/>
</dbReference>
<dbReference type="InterPro" id="IPR004805">
    <property type="entry name" value="DnaE2/DnaE/PolC"/>
</dbReference>
<dbReference type="InterPro" id="IPR004013">
    <property type="entry name" value="PHP_dom"/>
</dbReference>
<dbReference type="NCBIfam" id="TIGR00594">
    <property type="entry name" value="polc"/>
    <property type="match status" value="1"/>
</dbReference>
<evidence type="ECO:0000313" key="11">
    <source>
        <dbReference type="Proteomes" id="UP000192520"/>
    </source>
</evidence>
<keyword evidence="4" id="KW-0808">Transferase</keyword>
<evidence type="ECO:0000256" key="6">
    <source>
        <dbReference type="ARBA" id="ARBA00022705"/>
    </source>
</evidence>
<keyword evidence="6" id="KW-0235">DNA replication</keyword>
<comment type="subcellular location">
    <subcellularLocation>
        <location evidence="1">Cytoplasm</location>
    </subcellularLocation>
</comment>
<dbReference type="GO" id="GO:0008408">
    <property type="term" value="F:3'-5' exonuclease activity"/>
    <property type="evidence" value="ECO:0007669"/>
    <property type="project" value="InterPro"/>
</dbReference>
<dbReference type="Pfam" id="PF01336">
    <property type="entry name" value="tRNA_anti-codon"/>
    <property type="match status" value="1"/>
</dbReference>
<dbReference type="CDD" id="cd04485">
    <property type="entry name" value="DnaE_OBF"/>
    <property type="match status" value="1"/>
</dbReference>
<comment type="caution">
    <text evidence="10">The sequence shown here is derived from an EMBL/GenBank/DDBJ whole genome shotgun (WGS) entry which is preliminary data.</text>
</comment>
<reference evidence="11" key="1">
    <citation type="submission" date="2017-03" db="EMBL/GenBank/DDBJ databases">
        <title>Novel pathways for hydrocarbon cycling and metabolic interdependencies in hydrothermal sediment communities.</title>
        <authorList>
            <person name="Dombrowski N."/>
            <person name="Seitz K."/>
            <person name="Teske A."/>
            <person name="Baker B."/>
        </authorList>
    </citation>
    <scope>NUCLEOTIDE SEQUENCE [LARGE SCALE GENOMIC DNA]</scope>
</reference>
<dbReference type="InterPro" id="IPR029460">
    <property type="entry name" value="DNAPol_HHH"/>
</dbReference>
<dbReference type="InterPro" id="IPR003141">
    <property type="entry name" value="Pol/His_phosphatase_N"/>
</dbReference>
<dbReference type="AlphaFoldDB" id="A0A1W9NX37"/>
<dbReference type="Pfam" id="PF07733">
    <property type="entry name" value="DNA_pol3_alpha"/>
    <property type="match status" value="1"/>
</dbReference>
<dbReference type="SUPFAM" id="SSF160975">
    <property type="entry name" value="AF1531-like"/>
    <property type="match status" value="1"/>
</dbReference>
<evidence type="ECO:0000256" key="8">
    <source>
        <dbReference type="ARBA" id="ARBA00049244"/>
    </source>
</evidence>
<evidence type="ECO:0000256" key="4">
    <source>
        <dbReference type="ARBA" id="ARBA00022679"/>
    </source>
</evidence>
<dbReference type="InterPro" id="IPR041931">
    <property type="entry name" value="DNA_pol3_alpha_thumb_dom"/>
</dbReference>
<evidence type="ECO:0000256" key="2">
    <source>
        <dbReference type="ARBA" id="ARBA00012417"/>
    </source>
</evidence>
<dbReference type="PANTHER" id="PTHR32294">
    <property type="entry name" value="DNA POLYMERASE III SUBUNIT ALPHA"/>
    <property type="match status" value="1"/>
</dbReference>
<evidence type="ECO:0000259" key="9">
    <source>
        <dbReference type="SMART" id="SM00481"/>
    </source>
</evidence>
<dbReference type="SUPFAM" id="SSF89550">
    <property type="entry name" value="PHP domain-like"/>
    <property type="match status" value="1"/>
</dbReference>
<proteinExistence type="predicted"/>
<keyword evidence="7" id="KW-0239">DNA-directed DNA polymerase</keyword>
<dbReference type="Proteomes" id="UP000192520">
    <property type="component" value="Unassembled WGS sequence"/>
</dbReference>
<dbReference type="InterPro" id="IPR016195">
    <property type="entry name" value="Pol/histidinol_Pase-like"/>
</dbReference>
<evidence type="ECO:0000256" key="5">
    <source>
        <dbReference type="ARBA" id="ARBA00022695"/>
    </source>
</evidence>
<sequence>MSKFVHLHVHTEYSLLDGLCKIDELVKKAQEYKMPAVALTDHGVMYGAIPFYNKMRSAGIKPIIGCEIYLAPRGYQDKEGARDRNYSHLTLLCENNEGYQNLIKLVTRTHLEGYYYKPRADYHLLSQYSKGLICLTGCRKGLVSQNLISDKYEKAKRELLKLAAIFGKDNTFIEIQIFGVKAKDQNYRDSLKLKSEAIKLSKETGIGLVATNDVHYVEAEDAQAQEILLCIQTKETINNPKRKMSMINTPDFYFRSPKEMADLFADVPQALANTINIAERCHLEIKTGKPIFPKFSIPSGKSDRAYLRELTEQGLIQKFGKITPQMAKKVNYELGIIDEKGYNTYFLICWDLAKWTRSQKIPISTRGSVTASLVAYALDITNINPLEHNLPFDRFLNPERPSLPDIDFDIAEDKRQRVIEYIYQKYGRDHAAQIITFGTMEARGAIRDVGRVLDLPYSVPDRIAKLIPPESSIQQAMDSVLELKEEYETDPEIHQLIDIAQKIEGVARHASVHACGLIITPEPLVNYVPLQKEPKGGKGVITQYDMYALDINAVGKSALGLLKLDLLGLRNLTTLRRATQLIEKRQGKSIDIYSLPQDKKEVYRMLSAGHSTGVFQLEGAGMRRLLKDMKPQNFIDLATAIALFRPGPMDLIPNYLAARKNPSLIKYPHPDLKEILEETYGVLIFQEQCMTVVTKMAGYSLGRADVLRRAIGKKSKKLMAEEKKNFIKAAQEQGYTASEAKKVFSYIETFARYGFNKSHTAAYALIAYQTAYLKCFYPVEFMTALFISEQNHTEKIPLIVDECRRLGLNVLPPSINYSQVDFSIEDNSTIRFGLSAVKNVGRNVVEKIVEEREKNGPFKSFSDLVHRTDYRALNRRAMESLIKAGVCDDLGSRPAMLKVCSQFLKMGSEYQKKKQNGQRGLFERSNTNLLAPVKLPQIPDLDPATYLSWERELLGFTFSKDPFEEKLACLANYLTHQIGEITPQELNRQVVIAGVIIKVRRILTKKGNKEMAIITLRDKTGTIEAVIFPTIFSRYSSIIRENQLLIIHGRVDQPDQNREPSIIVQKIKEEKEIGPIPTVNLRDNSIEISVPRAIKRQALLNLKELLENCPGAYSVSLILINGHGRKSKIQLPHKIKFDEEMKNKILNLLTKDIAET</sequence>
<dbReference type="GO" id="GO:0006260">
    <property type="term" value="P:DNA replication"/>
    <property type="evidence" value="ECO:0007669"/>
    <property type="project" value="UniProtKB-KW"/>
</dbReference>
<keyword evidence="5" id="KW-0548">Nucleotidyltransferase</keyword>
<comment type="catalytic activity">
    <reaction evidence="8">
        <text>DNA(n) + a 2'-deoxyribonucleoside 5'-triphosphate = DNA(n+1) + diphosphate</text>
        <dbReference type="Rhea" id="RHEA:22508"/>
        <dbReference type="Rhea" id="RHEA-COMP:17339"/>
        <dbReference type="Rhea" id="RHEA-COMP:17340"/>
        <dbReference type="ChEBI" id="CHEBI:33019"/>
        <dbReference type="ChEBI" id="CHEBI:61560"/>
        <dbReference type="ChEBI" id="CHEBI:173112"/>
        <dbReference type="EC" id="2.7.7.7"/>
    </reaction>
</comment>
<feature type="domain" description="Polymerase/histidinol phosphatase N-terminal" evidence="9">
    <location>
        <begin position="5"/>
        <end position="72"/>
    </location>
</feature>
<dbReference type="SMART" id="SM00481">
    <property type="entry name" value="POLIIIAc"/>
    <property type="match status" value="1"/>
</dbReference>
<dbReference type="CDD" id="cd12113">
    <property type="entry name" value="PHP_PolIIIA_DnaE3"/>
    <property type="match status" value="1"/>
</dbReference>
<dbReference type="Gene3D" id="1.10.10.1600">
    <property type="entry name" value="Bacterial DNA polymerase III alpha subunit, thumb domain"/>
    <property type="match status" value="1"/>
</dbReference>
<dbReference type="Pfam" id="PF17657">
    <property type="entry name" value="DNA_pol3_finger"/>
    <property type="match status" value="1"/>
</dbReference>
<name>A0A1W9NX37_UNCC3</name>
<dbReference type="PANTHER" id="PTHR32294:SF0">
    <property type="entry name" value="DNA POLYMERASE III SUBUNIT ALPHA"/>
    <property type="match status" value="1"/>
</dbReference>
<dbReference type="NCBIfam" id="NF005298">
    <property type="entry name" value="PRK06826.1"/>
    <property type="match status" value="1"/>
</dbReference>
<dbReference type="SUPFAM" id="SSF50249">
    <property type="entry name" value="Nucleic acid-binding proteins"/>
    <property type="match status" value="1"/>
</dbReference>
<dbReference type="Pfam" id="PF14579">
    <property type="entry name" value="HHH_6"/>
    <property type="match status" value="1"/>
</dbReference>
<dbReference type="GO" id="GO:0003887">
    <property type="term" value="F:DNA-directed DNA polymerase activity"/>
    <property type="evidence" value="ECO:0007669"/>
    <property type="project" value="UniProtKB-KW"/>
</dbReference>
<organism evidence="10 11">
    <name type="scientific">candidate division CPR3 bacterium 4484_211</name>
    <dbReference type="NCBI Taxonomy" id="1968527"/>
    <lineage>
        <taxon>Bacteria</taxon>
        <taxon>Bacteria division CPR3</taxon>
    </lineage>
</organism>
<dbReference type="EC" id="2.7.7.7" evidence="2"/>
<dbReference type="InterPro" id="IPR011708">
    <property type="entry name" value="DNA_pol3_alpha_NTPase_dom"/>
</dbReference>
<dbReference type="GO" id="GO:0003676">
    <property type="term" value="F:nucleic acid binding"/>
    <property type="evidence" value="ECO:0007669"/>
    <property type="project" value="InterPro"/>
</dbReference>
<gene>
    <name evidence="10" type="ORF">B5M47_03425</name>
</gene>
<dbReference type="GO" id="GO:0005737">
    <property type="term" value="C:cytoplasm"/>
    <property type="evidence" value="ECO:0007669"/>
    <property type="project" value="UniProtKB-SubCell"/>
</dbReference>
<evidence type="ECO:0000256" key="7">
    <source>
        <dbReference type="ARBA" id="ARBA00022932"/>
    </source>
</evidence>
<accession>A0A1W9NX37</accession>
<dbReference type="InterPro" id="IPR012340">
    <property type="entry name" value="NA-bd_OB-fold"/>
</dbReference>
<protein>
    <recommendedName>
        <fullName evidence="3">DNA polymerase III subunit alpha</fullName>
        <ecNumber evidence="2">2.7.7.7</ecNumber>
    </recommendedName>
</protein>
<dbReference type="STRING" id="1968527.B5M47_03425"/>
<dbReference type="InterPro" id="IPR040982">
    <property type="entry name" value="DNA_pol3_finger"/>
</dbReference>
<dbReference type="Gene3D" id="1.10.150.870">
    <property type="match status" value="1"/>
</dbReference>
<dbReference type="Gene3D" id="3.20.20.140">
    <property type="entry name" value="Metal-dependent hydrolases"/>
    <property type="match status" value="1"/>
</dbReference>
<dbReference type="NCBIfam" id="NF004226">
    <property type="entry name" value="PRK05673.1"/>
    <property type="match status" value="1"/>
</dbReference>
<evidence type="ECO:0000313" key="10">
    <source>
        <dbReference type="EMBL" id="OQX50715.1"/>
    </source>
</evidence>
<evidence type="ECO:0000256" key="1">
    <source>
        <dbReference type="ARBA" id="ARBA00004496"/>
    </source>
</evidence>
<dbReference type="Gene3D" id="2.40.50.140">
    <property type="entry name" value="Nucleic acid-binding proteins"/>
    <property type="match status" value="1"/>
</dbReference>
<dbReference type="EMBL" id="MZGJ01000023">
    <property type="protein sequence ID" value="OQX50715.1"/>
    <property type="molecule type" value="Genomic_DNA"/>
</dbReference>
<evidence type="ECO:0000256" key="3">
    <source>
        <dbReference type="ARBA" id="ARBA00019114"/>
    </source>
</evidence>